<name>A0A9X3NHJ7_9ACTN</name>
<dbReference type="InterPro" id="IPR050275">
    <property type="entry name" value="PGM_Phosphatase"/>
</dbReference>
<dbReference type="Gene3D" id="3.40.50.1240">
    <property type="entry name" value="Phosphoglycerate mutase-like"/>
    <property type="match status" value="1"/>
</dbReference>
<evidence type="ECO:0000313" key="4">
    <source>
        <dbReference type="EMBL" id="MDA0563797.1"/>
    </source>
</evidence>
<feature type="active site" description="Proton donor/acceptor" evidence="1">
    <location>
        <position position="84"/>
    </location>
</feature>
<evidence type="ECO:0000256" key="1">
    <source>
        <dbReference type="PIRSR" id="PIRSR613078-1"/>
    </source>
</evidence>
<dbReference type="GO" id="GO:0005737">
    <property type="term" value="C:cytoplasm"/>
    <property type="evidence" value="ECO:0007669"/>
    <property type="project" value="TreeGrafter"/>
</dbReference>
<feature type="binding site" evidence="2">
    <location>
        <begin position="9"/>
        <end position="16"/>
    </location>
    <ligand>
        <name>substrate</name>
    </ligand>
</feature>
<dbReference type="Proteomes" id="UP001140076">
    <property type="component" value="Unassembled WGS sequence"/>
</dbReference>
<dbReference type="Pfam" id="PF00300">
    <property type="entry name" value="His_Phos_1"/>
    <property type="match status" value="1"/>
</dbReference>
<dbReference type="CDD" id="cd07067">
    <property type="entry name" value="HP_PGM_like"/>
    <property type="match status" value="1"/>
</dbReference>
<dbReference type="PANTHER" id="PTHR48100:SF58">
    <property type="entry name" value="PE-PGRS FAMILY PROTEIN PE_PGRS11"/>
    <property type="match status" value="1"/>
</dbReference>
<protein>
    <submittedName>
        <fullName evidence="4">Histidine phosphatase family protein</fullName>
    </submittedName>
</protein>
<dbReference type="InterPro" id="IPR013078">
    <property type="entry name" value="His_Pase_superF_clade-1"/>
</dbReference>
<dbReference type="SMART" id="SM00855">
    <property type="entry name" value="PGAM"/>
    <property type="match status" value="1"/>
</dbReference>
<dbReference type="EMBL" id="JAJAQC010000007">
    <property type="protein sequence ID" value="MDA0563797.1"/>
    <property type="molecule type" value="Genomic_DNA"/>
</dbReference>
<dbReference type="RefSeq" id="WP_270071083.1">
    <property type="nucleotide sequence ID" value="NZ_JAJAQC010000007.1"/>
</dbReference>
<organism evidence="4 5">
    <name type="scientific">Streptomonospora mangrovi</name>
    <dbReference type="NCBI Taxonomy" id="2883123"/>
    <lineage>
        <taxon>Bacteria</taxon>
        <taxon>Bacillati</taxon>
        <taxon>Actinomycetota</taxon>
        <taxon>Actinomycetes</taxon>
        <taxon>Streptosporangiales</taxon>
        <taxon>Nocardiopsidaceae</taxon>
        <taxon>Streptomonospora</taxon>
    </lineage>
</organism>
<keyword evidence="5" id="KW-1185">Reference proteome</keyword>
<evidence type="ECO:0000313" key="5">
    <source>
        <dbReference type="Proteomes" id="UP001140076"/>
    </source>
</evidence>
<reference evidence="4" key="1">
    <citation type="submission" date="2021-10" db="EMBL/GenBank/DDBJ databases">
        <title>Streptomonospora sp. nov., isolated from mangrove soil.</title>
        <authorList>
            <person name="Chen X."/>
            <person name="Ge X."/>
            <person name="Liu W."/>
        </authorList>
    </citation>
    <scope>NUCLEOTIDE SEQUENCE</scope>
    <source>
        <strain evidence="4">S1-112</strain>
    </source>
</reference>
<evidence type="ECO:0000256" key="2">
    <source>
        <dbReference type="PIRSR" id="PIRSR613078-2"/>
    </source>
</evidence>
<sequence>MLTTLLFTRHGETADNAVKRLSTRPPGPPLSDAGRAQARELARSVADLDITAVYSSPLRRALETAAFVAEPRGLPVHAHDGLRELSVGELEGRSDDAAFAHLDSVWAAWTRESRHDVTAGPGGENAHEVLGRSTAAVAEIVAAERGGTVLVMAHSGVLQVLVPALCANLAPDYGIENWLRNCQLVRVETDGTDPVGMTCRAWGPLTLPDPAAAPLVPERPAPDAAPREGAADAAAPEAR</sequence>
<evidence type="ECO:0000256" key="3">
    <source>
        <dbReference type="SAM" id="MobiDB-lite"/>
    </source>
</evidence>
<feature type="binding site" evidence="2">
    <location>
        <position position="60"/>
    </location>
    <ligand>
        <name>substrate</name>
    </ligand>
</feature>
<feature type="region of interest" description="Disordered" evidence="3">
    <location>
        <begin position="209"/>
        <end position="239"/>
    </location>
</feature>
<feature type="active site" description="Tele-phosphohistidine intermediate" evidence="1">
    <location>
        <position position="10"/>
    </location>
</feature>
<dbReference type="PANTHER" id="PTHR48100">
    <property type="entry name" value="BROAD-SPECIFICITY PHOSPHATASE YOR283W-RELATED"/>
    <property type="match status" value="1"/>
</dbReference>
<dbReference type="AlphaFoldDB" id="A0A9X3NHJ7"/>
<comment type="caution">
    <text evidence="4">The sequence shown here is derived from an EMBL/GenBank/DDBJ whole genome shotgun (WGS) entry which is preliminary data.</text>
</comment>
<dbReference type="InterPro" id="IPR029033">
    <property type="entry name" value="His_PPase_superfam"/>
</dbReference>
<proteinExistence type="predicted"/>
<accession>A0A9X3NHJ7</accession>
<feature type="compositionally biased region" description="Low complexity" evidence="3">
    <location>
        <begin position="209"/>
        <end position="224"/>
    </location>
</feature>
<dbReference type="SUPFAM" id="SSF53254">
    <property type="entry name" value="Phosphoglycerate mutase-like"/>
    <property type="match status" value="1"/>
</dbReference>
<gene>
    <name evidence="4" type="ORF">LG943_05565</name>
</gene>
<dbReference type="GO" id="GO:0016791">
    <property type="term" value="F:phosphatase activity"/>
    <property type="evidence" value="ECO:0007669"/>
    <property type="project" value="TreeGrafter"/>
</dbReference>